<keyword evidence="4 5" id="KW-0472">Membrane</keyword>
<evidence type="ECO:0000256" key="2">
    <source>
        <dbReference type="ARBA" id="ARBA00022692"/>
    </source>
</evidence>
<accession>A0A1E3QGS7</accession>
<keyword evidence="2 5" id="KW-0812">Transmembrane</keyword>
<evidence type="ECO:0000256" key="4">
    <source>
        <dbReference type="ARBA" id="ARBA00023136"/>
    </source>
</evidence>
<feature type="transmembrane region" description="Helical" evidence="5">
    <location>
        <begin position="89"/>
        <end position="106"/>
    </location>
</feature>
<dbReference type="Proteomes" id="UP000094336">
    <property type="component" value="Unassembled WGS sequence"/>
</dbReference>
<reference evidence="8" key="1">
    <citation type="submission" date="2016-05" db="EMBL/GenBank/DDBJ databases">
        <title>Comparative genomics of biotechnologically important yeasts.</title>
        <authorList>
            <consortium name="DOE Joint Genome Institute"/>
            <person name="Riley R."/>
            <person name="Haridas S."/>
            <person name="Wolfe K.H."/>
            <person name="Lopes M.R."/>
            <person name="Hittinger C.T."/>
            <person name="Goker M."/>
            <person name="Salamov A."/>
            <person name="Wisecaver J."/>
            <person name="Long T.M."/>
            <person name="Aerts A.L."/>
            <person name="Barry K."/>
            <person name="Choi C."/>
            <person name="Clum A."/>
            <person name="Coughlan A.Y."/>
            <person name="Deshpande S."/>
            <person name="Douglass A.P."/>
            <person name="Hanson S.J."/>
            <person name="Klenk H.-P."/>
            <person name="Labutti K."/>
            <person name="Lapidus A."/>
            <person name="Lindquist E."/>
            <person name="Lipzen A."/>
            <person name="Meier-Kolthoff J.P."/>
            <person name="Ohm R.A."/>
            <person name="Otillar R.P."/>
            <person name="Pangilinan J."/>
            <person name="Peng Y."/>
            <person name="Rokas A."/>
            <person name="Rosa C.A."/>
            <person name="Scheuner C."/>
            <person name="Sibirny A.A."/>
            <person name="Slot J.C."/>
            <person name="Stielow J.B."/>
            <person name="Sun H."/>
            <person name="Kurtzman C.P."/>
            <person name="Blackwell M."/>
            <person name="Grigoriev I.V."/>
            <person name="Jeffries T.W."/>
        </authorList>
    </citation>
    <scope>NUCLEOTIDE SEQUENCE [LARGE SCALE GENOMIC DNA]</scope>
    <source>
        <strain evidence="8">NRRL Y-12698</strain>
    </source>
</reference>
<feature type="transmembrane region" description="Helical" evidence="5">
    <location>
        <begin position="31"/>
        <end position="48"/>
    </location>
</feature>
<dbReference type="GO" id="GO:0015990">
    <property type="term" value="P:electron transport coupled proton transport"/>
    <property type="evidence" value="ECO:0007669"/>
    <property type="project" value="TreeGrafter"/>
</dbReference>
<dbReference type="PANTHER" id="PTHR42829">
    <property type="entry name" value="NADH-UBIQUINONE OXIDOREDUCTASE CHAIN 5"/>
    <property type="match status" value="1"/>
</dbReference>
<evidence type="ECO:0000256" key="5">
    <source>
        <dbReference type="SAM" id="Phobius"/>
    </source>
</evidence>
<dbReference type="EMBL" id="KV454450">
    <property type="protein sequence ID" value="ODQ76905.1"/>
    <property type="molecule type" value="Genomic_DNA"/>
</dbReference>
<dbReference type="Pfam" id="PF00361">
    <property type="entry name" value="Proton_antipo_M"/>
    <property type="match status" value="1"/>
</dbReference>
<evidence type="ECO:0000313" key="8">
    <source>
        <dbReference type="Proteomes" id="UP000094336"/>
    </source>
</evidence>
<dbReference type="GO" id="GO:0008137">
    <property type="term" value="F:NADH dehydrogenase (ubiquinone) activity"/>
    <property type="evidence" value="ECO:0007669"/>
    <property type="project" value="InterPro"/>
</dbReference>
<evidence type="ECO:0000256" key="3">
    <source>
        <dbReference type="ARBA" id="ARBA00022989"/>
    </source>
</evidence>
<dbReference type="STRING" id="984486.A0A1E3QGS7"/>
<dbReference type="InterPro" id="IPR001750">
    <property type="entry name" value="ND/Mrp_TM"/>
</dbReference>
<gene>
    <name evidence="7" type="ORF">BABINDRAFT_169589</name>
</gene>
<sequence length="211" mass="23226">MSQLGLIVVAVGGSGYSLALFHLFCHSFFKALLFISAGAIIHSVISESQDMRTYGGFNRYLPFTYTCLLIASLSLMAIPGLTGFYSKDAIIESILAVCSIFVGYLFRDLLVGFGTDVVFQLPHTFSLVETEFTLTPVFKLLPITCGVTISIITVYSYEVLGAAFKSNNYRSVFSLFNQRLMYDQMLNHLVIRKGLLLGGNLNNAVDQGVLQ</sequence>
<dbReference type="PANTHER" id="PTHR42829:SF2">
    <property type="entry name" value="NADH-UBIQUINONE OXIDOREDUCTASE CHAIN 5"/>
    <property type="match status" value="1"/>
</dbReference>
<feature type="transmembrane region" description="Helical" evidence="5">
    <location>
        <begin position="60"/>
        <end position="82"/>
    </location>
</feature>
<keyword evidence="8" id="KW-1185">Reference proteome</keyword>
<proteinExistence type="predicted"/>
<dbReference type="GO" id="GO:0016020">
    <property type="term" value="C:membrane"/>
    <property type="evidence" value="ECO:0007669"/>
    <property type="project" value="UniProtKB-SubCell"/>
</dbReference>
<dbReference type="InterPro" id="IPR003945">
    <property type="entry name" value="NU5C-like"/>
</dbReference>
<name>A0A1E3QGS7_9ASCO</name>
<dbReference type="GO" id="GO:0003954">
    <property type="term" value="F:NADH dehydrogenase activity"/>
    <property type="evidence" value="ECO:0007669"/>
    <property type="project" value="TreeGrafter"/>
</dbReference>
<feature type="domain" description="NADH:quinone oxidoreductase/Mrp antiporter transmembrane" evidence="6">
    <location>
        <begin position="1"/>
        <end position="102"/>
    </location>
</feature>
<evidence type="ECO:0000259" key="6">
    <source>
        <dbReference type="Pfam" id="PF00361"/>
    </source>
</evidence>
<dbReference type="AlphaFoldDB" id="A0A1E3QGS7"/>
<feature type="transmembrane region" description="Helical" evidence="5">
    <location>
        <begin position="6"/>
        <end position="24"/>
    </location>
</feature>
<dbReference type="GeneID" id="30148528"/>
<organism evidence="7 8">
    <name type="scientific">Babjeviella inositovora NRRL Y-12698</name>
    <dbReference type="NCBI Taxonomy" id="984486"/>
    <lineage>
        <taxon>Eukaryota</taxon>
        <taxon>Fungi</taxon>
        <taxon>Dikarya</taxon>
        <taxon>Ascomycota</taxon>
        <taxon>Saccharomycotina</taxon>
        <taxon>Pichiomycetes</taxon>
        <taxon>Serinales incertae sedis</taxon>
        <taxon>Babjeviella</taxon>
    </lineage>
</organism>
<evidence type="ECO:0000256" key="1">
    <source>
        <dbReference type="ARBA" id="ARBA00004141"/>
    </source>
</evidence>
<keyword evidence="3 5" id="KW-1133">Transmembrane helix</keyword>
<dbReference type="GO" id="GO:0042773">
    <property type="term" value="P:ATP synthesis coupled electron transport"/>
    <property type="evidence" value="ECO:0007669"/>
    <property type="project" value="InterPro"/>
</dbReference>
<evidence type="ECO:0000313" key="7">
    <source>
        <dbReference type="EMBL" id="ODQ76905.1"/>
    </source>
</evidence>
<comment type="subcellular location">
    <subcellularLocation>
        <location evidence="1">Membrane</location>
        <topology evidence="1">Multi-pass membrane protein</topology>
    </subcellularLocation>
</comment>
<protein>
    <recommendedName>
        <fullName evidence="6">NADH:quinone oxidoreductase/Mrp antiporter transmembrane domain-containing protein</fullName>
    </recommendedName>
</protein>
<dbReference type="RefSeq" id="XP_018982233.1">
    <property type="nucleotide sequence ID" value="XM_019130675.1"/>
</dbReference>
<feature type="transmembrane region" description="Helical" evidence="5">
    <location>
        <begin position="140"/>
        <end position="160"/>
    </location>
</feature>
<dbReference type="OrthoDB" id="2686308at2759"/>